<dbReference type="EMBL" id="KK700775">
    <property type="protein sequence ID" value="KFQ27154.1"/>
    <property type="molecule type" value="Genomic_DNA"/>
</dbReference>
<feature type="non-terminal residue" evidence="1">
    <location>
        <position position="1"/>
    </location>
</feature>
<protein>
    <submittedName>
        <fullName evidence="1">Uncharacterized protein</fullName>
    </submittedName>
</protein>
<gene>
    <name evidence="1" type="ORF">N331_04642</name>
</gene>
<evidence type="ECO:0000313" key="2">
    <source>
        <dbReference type="Proteomes" id="UP000052967"/>
    </source>
</evidence>
<name>A0A091QJU2_MERNU</name>
<dbReference type="Proteomes" id="UP000052967">
    <property type="component" value="Unassembled WGS sequence"/>
</dbReference>
<sequence length="51" mass="6103">NGHKLEHGKFHLNMRKNFFTVRVPEHWNRLAREGVESPSLVTFKTHLDMFL</sequence>
<organism evidence="1 2">
    <name type="scientific">Merops nubicus</name>
    <name type="common">Northern carmine bee-eater</name>
    <dbReference type="NCBI Taxonomy" id="57421"/>
    <lineage>
        <taxon>Eukaryota</taxon>
        <taxon>Metazoa</taxon>
        <taxon>Chordata</taxon>
        <taxon>Craniata</taxon>
        <taxon>Vertebrata</taxon>
        <taxon>Euteleostomi</taxon>
        <taxon>Archelosauria</taxon>
        <taxon>Archosauria</taxon>
        <taxon>Dinosauria</taxon>
        <taxon>Saurischia</taxon>
        <taxon>Theropoda</taxon>
        <taxon>Coelurosauria</taxon>
        <taxon>Aves</taxon>
        <taxon>Neognathae</taxon>
        <taxon>Neoaves</taxon>
        <taxon>Telluraves</taxon>
        <taxon>Coraciimorphae</taxon>
        <taxon>Coraciiformes</taxon>
        <taxon>Meropidae</taxon>
        <taxon>Merops</taxon>
    </lineage>
</organism>
<feature type="non-terminal residue" evidence="1">
    <location>
        <position position="51"/>
    </location>
</feature>
<evidence type="ECO:0000313" key="1">
    <source>
        <dbReference type="EMBL" id="KFQ27154.1"/>
    </source>
</evidence>
<accession>A0A091QJU2</accession>
<proteinExistence type="predicted"/>
<keyword evidence="2" id="KW-1185">Reference proteome</keyword>
<dbReference type="AlphaFoldDB" id="A0A091QJU2"/>
<reference evidence="1 2" key="1">
    <citation type="submission" date="2014-04" db="EMBL/GenBank/DDBJ databases">
        <title>Genome evolution of avian class.</title>
        <authorList>
            <person name="Zhang G."/>
            <person name="Li C."/>
        </authorList>
    </citation>
    <scope>NUCLEOTIDE SEQUENCE [LARGE SCALE GENOMIC DNA]</scope>
    <source>
        <strain evidence="1">BGI_N331</strain>
    </source>
</reference>